<keyword evidence="3" id="KW-1185">Reference proteome</keyword>
<accession>K2JL49</accession>
<name>K2JL49_9GAMM</name>
<dbReference type="PATRIC" id="fig|745411.4.peg.1514"/>
<dbReference type="Proteomes" id="UP000006755">
    <property type="component" value="Unassembled WGS sequence"/>
</dbReference>
<dbReference type="STRING" id="745411.B3C1_07696"/>
<evidence type="ECO:0000313" key="3">
    <source>
        <dbReference type="Proteomes" id="UP000006755"/>
    </source>
</evidence>
<proteinExistence type="predicted"/>
<dbReference type="eggNOG" id="COG2128">
    <property type="taxonomic scope" value="Bacteria"/>
</dbReference>
<dbReference type="Pfam" id="PF02627">
    <property type="entry name" value="CMD"/>
    <property type="match status" value="1"/>
</dbReference>
<dbReference type="PANTHER" id="PTHR34846">
    <property type="entry name" value="4-CARBOXYMUCONOLACTONE DECARBOXYLASE FAMILY PROTEIN (AFU_ORTHOLOGUE AFUA_6G11590)"/>
    <property type="match status" value="1"/>
</dbReference>
<dbReference type="GO" id="GO:0051920">
    <property type="term" value="F:peroxiredoxin activity"/>
    <property type="evidence" value="ECO:0007669"/>
    <property type="project" value="InterPro"/>
</dbReference>
<gene>
    <name evidence="2" type="ORF">B3C1_07696</name>
</gene>
<dbReference type="OrthoDB" id="9801997at2"/>
<protein>
    <recommendedName>
        <fullName evidence="1">Carboxymuconolactone decarboxylase-like domain-containing protein</fullName>
    </recommendedName>
</protein>
<dbReference type="InterPro" id="IPR004675">
    <property type="entry name" value="AhpD_core"/>
</dbReference>
<dbReference type="InterPro" id="IPR003779">
    <property type="entry name" value="CMD-like"/>
</dbReference>
<reference evidence="2 3" key="1">
    <citation type="journal article" date="2012" name="J. Bacteriol.">
        <title>Genome Sequence of Gallaecimonas xiamenensis Type Strain 3-C-1.</title>
        <authorList>
            <person name="Lai Q."/>
            <person name="Wang L."/>
            <person name="Wang W."/>
            <person name="Shao Z."/>
        </authorList>
    </citation>
    <scope>NUCLEOTIDE SEQUENCE [LARGE SCALE GENOMIC DNA]</scope>
    <source>
        <strain evidence="2 3">3-C-1</strain>
    </source>
</reference>
<organism evidence="2 3">
    <name type="scientific">Gallaecimonas xiamenensis 3-C-1</name>
    <dbReference type="NCBI Taxonomy" id="745411"/>
    <lineage>
        <taxon>Bacteria</taxon>
        <taxon>Pseudomonadati</taxon>
        <taxon>Pseudomonadota</taxon>
        <taxon>Gammaproteobacteria</taxon>
        <taxon>Enterobacterales</taxon>
        <taxon>Gallaecimonadaceae</taxon>
        <taxon>Gallaecimonas</taxon>
    </lineage>
</organism>
<dbReference type="AlphaFoldDB" id="K2JL49"/>
<dbReference type="SUPFAM" id="SSF69118">
    <property type="entry name" value="AhpD-like"/>
    <property type="match status" value="1"/>
</dbReference>
<dbReference type="NCBIfam" id="TIGR00778">
    <property type="entry name" value="ahpD_dom"/>
    <property type="match status" value="1"/>
</dbReference>
<evidence type="ECO:0000259" key="1">
    <source>
        <dbReference type="Pfam" id="PF02627"/>
    </source>
</evidence>
<evidence type="ECO:0000313" key="2">
    <source>
        <dbReference type="EMBL" id="EKE75142.1"/>
    </source>
</evidence>
<feature type="domain" description="Carboxymuconolactone decarboxylase-like" evidence="1">
    <location>
        <begin position="18"/>
        <end position="97"/>
    </location>
</feature>
<dbReference type="PANTHER" id="PTHR34846:SF10">
    <property type="entry name" value="CYTOPLASMIC PROTEIN"/>
    <property type="match status" value="1"/>
</dbReference>
<dbReference type="InterPro" id="IPR029032">
    <property type="entry name" value="AhpD-like"/>
</dbReference>
<dbReference type="EMBL" id="AMRI01000009">
    <property type="protein sequence ID" value="EKE75142.1"/>
    <property type="molecule type" value="Genomic_DNA"/>
</dbReference>
<dbReference type="RefSeq" id="WP_008484005.1">
    <property type="nucleotide sequence ID" value="NZ_AMRI01000009.1"/>
</dbReference>
<sequence length="154" mass="17261">MRLPYYTLAPGAVKAMMGLEQYLDTQAKDQDGVEKSLLELVKVRVSQLNQCAYCLDMHTKDARALGETEQRLYALTAWRETPFFTPRERAALAWAEANTLLTQQGIEDHQFEAVRSHFSDKQLVDLTVAIATINAWNRIGVSFAPLPGSYQPAG</sequence>
<dbReference type="Gene3D" id="1.20.1290.10">
    <property type="entry name" value="AhpD-like"/>
    <property type="match status" value="1"/>
</dbReference>
<comment type="caution">
    <text evidence="2">The sequence shown here is derived from an EMBL/GenBank/DDBJ whole genome shotgun (WGS) entry which is preliminary data.</text>
</comment>